<dbReference type="Proteomes" id="UP000516349">
    <property type="component" value="Chromosome"/>
</dbReference>
<comment type="subcellular location">
    <subcellularLocation>
        <location evidence="1">Cell outer membrane</location>
    </subcellularLocation>
</comment>
<gene>
    <name evidence="6" type="ORF">JGUZn3_08240</name>
</gene>
<keyword evidence="3" id="KW-0812">Transmembrane</keyword>
<evidence type="ECO:0000256" key="1">
    <source>
        <dbReference type="ARBA" id="ARBA00004442"/>
    </source>
</evidence>
<dbReference type="SUPFAM" id="SSF56954">
    <property type="entry name" value="Outer membrane efflux proteins (OEP)"/>
    <property type="match status" value="1"/>
</dbReference>
<dbReference type="EMBL" id="CP060244">
    <property type="protein sequence ID" value="QNT78057.1"/>
    <property type="molecule type" value="Genomic_DNA"/>
</dbReference>
<evidence type="ECO:0000313" key="6">
    <source>
        <dbReference type="EMBL" id="QNT78057.1"/>
    </source>
</evidence>
<reference evidence="6 7" key="1">
    <citation type="submission" date="2020-08" db="EMBL/GenBank/DDBJ databases">
        <title>Complete genome sequence of Entomobacter blattae G55GP.</title>
        <authorList>
            <person name="Poehlein A."/>
            <person name="Guzman J."/>
            <person name="Daniel R."/>
            <person name="Vilcinskas A."/>
        </authorList>
    </citation>
    <scope>NUCLEOTIDE SEQUENCE [LARGE SCALE GENOMIC DNA]</scope>
    <source>
        <strain evidence="6 7">G55GP</strain>
    </source>
</reference>
<keyword evidence="4" id="KW-0472">Membrane</keyword>
<accession>A0A7H1NQJ7</accession>
<proteinExistence type="predicted"/>
<dbReference type="InterPro" id="IPR051906">
    <property type="entry name" value="TolC-like"/>
</dbReference>
<dbReference type="PANTHER" id="PTHR30026">
    <property type="entry name" value="OUTER MEMBRANE PROTEIN TOLC"/>
    <property type="match status" value="1"/>
</dbReference>
<keyword evidence="5" id="KW-0998">Cell outer membrane</keyword>
<dbReference type="GO" id="GO:0015288">
    <property type="term" value="F:porin activity"/>
    <property type="evidence" value="ECO:0007669"/>
    <property type="project" value="TreeGrafter"/>
</dbReference>
<evidence type="ECO:0000256" key="2">
    <source>
        <dbReference type="ARBA" id="ARBA00022452"/>
    </source>
</evidence>
<dbReference type="PANTHER" id="PTHR30026:SF20">
    <property type="entry name" value="OUTER MEMBRANE PROTEIN TOLC"/>
    <property type="match status" value="1"/>
</dbReference>
<evidence type="ECO:0000256" key="3">
    <source>
        <dbReference type="ARBA" id="ARBA00022692"/>
    </source>
</evidence>
<dbReference type="AlphaFoldDB" id="A0A7H1NQJ7"/>
<protein>
    <submittedName>
        <fullName evidence="6">Outer membrane efflux protein</fullName>
    </submittedName>
</protein>
<keyword evidence="7" id="KW-1185">Reference proteome</keyword>
<organism evidence="6 7">
    <name type="scientific">Entomobacter blattae</name>
    <dbReference type="NCBI Taxonomy" id="2762277"/>
    <lineage>
        <taxon>Bacteria</taxon>
        <taxon>Pseudomonadati</taxon>
        <taxon>Pseudomonadota</taxon>
        <taxon>Alphaproteobacteria</taxon>
        <taxon>Acetobacterales</taxon>
        <taxon>Acetobacteraceae</taxon>
        <taxon>Entomobacter</taxon>
    </lineage>
</organism>
<name>A0A7H1NQJ7_9PROT</name>
<dbReference type="GO" id="GO:0009279">
    <property type="term" value="C:cell outer membrane"/>
    <property type="evidence" value="ECO:0007669"/>
    <property type="project" value="UniProtKB-SubCell"/>
</dbReference>
<dbReference type="GO" id="GO:1990281">
    <property type="term" value="C:efflux pump complex"/>
    <property type="evidence" value="ECO:0007669"/>
    <property type="project" value="TreeGrafter"/>
</dbReference>
<keyword evidence="2" id="KW-1134">Transmembrane beta strand</keyword>
<dbReference type="GO" id="GO:0015562">
    <property type="term" value="F:efflux transmembrane transporter activity"/>
    <property type="evidence" value="ECO:0007669"/>
    <property type="project" value="InterPro"/>
</dbReference>
<dbReference type="Gene3D" id="1.20.1600.10">
    <property type="entry name" value="Outer membrane efflux proteins (OEP)"/>
    <property type="match status" value="1"/>
</dbReference>
<evidence type="ECO:0000313" key="7">
    <source>
        <dbReference type="Proteomes" id="UP000516349"/>
    </source>
</evidence>
<evidence type="ECO:0000256" key="5">
    <source>
        <dbReference type="ARBA" id="ARBA00023237"/>
    </source>
</evidence>
<sequence length="400" mass="44892">MILSVVVFNSTAYAITLQEAIAKAWQVDPARKAFTTDKEAEYNKADAAHSWFPGGPTLNGQYFDDHAIGSNQGYTTYQFGVSVPVWLPGQRDATIQEALSNNKVAIENLAVEKMLIGIRVLDAATEASLYKNQVMILEQEKEALLHIRKLSDSLYTHGEIASTDLDAIIAWLEDVERELATAQEQYINFRAMVQQLTLQDEVPDILMIDGQGLLRQNVKDLNLIVEHDPRMKLAQAVLSSAEATHERAKSSFMPAPQVGVMGIHEKQYGSPWNSRIGFEVSVPLPSEARNVPMQMDAVKKIASAEQLVVSSKRAIYAEYIKLRARFWASLKVVRHTTEKYNALENRLNSMAKAWSVGEVASIEFVRARHQALLARREKIAADIMWRSALLRILITGRRYP</sequence>
<evidence type="ECO:0000256" key="4">
    <source>
        <dbReference type="ARBA" id="ARBA00023136"/>
    </source>
</evidence>
<dbReference type="KEGG" id="ebla:JGUZn3_08240"/>